<dbReference type="PANTHER" id="PTHR35936">
    <property type="entry name" value="MEMBRANE-BOUND LYTIC MUREIN TRANSGLYCOSYLASE F"/>
    <property type="match status" value="1"/>
</dbReference>
<organism evidence="8 9">
    <name type="scientific">Acidiphilium cryptum (strain JF-5)</name>
    <dbReference type="NCBI Taxonomy" id="349163"/>
    <lineage>
        <taxon>Bacteria</taxon>
        <taxon>Pseudomonadati</taxon>
        <taxon>Pseudomonadota</taxon>
        <taxon>Alphaproteobacteria</taxon>
        <taxon>Acetobacterales</taxon>
        <taxon>Acidocellaceae</taxon>
        <taxon>Acidiphilium</taxon>
    </lineage>
</organism>
<dbReference type="AlphaFoldDB" id="A5FWC2"/>
<feature type="domain" description="Ionotropic glutamate receptor C-terminal" evidence="7">
    <location>
        <begin position="48"/>
        <end position="272"/>
    </location>
</feature>
<evidence type="ECO:0000259" key="6">
    <source>
        <dbReference type="SMART" id="SM00062"/>
    </source>
</evidence>
<evidence type="ECO:0000256" key="4">
    <source>
        <dbReference type="RuleBase" id="RU003744"/>
    </source>
</evidence>
<feature type="domain" description="Solute-binding protein family 3/N-terminal" evidence="6">
    <location>
        <begin position="48"/>
        <end position="273"/>
    </location>
</feature>
<dbReference type="RefSeq" id="WP_007423018.1">
    <property type="nucleotide sequence ID" value="NC_009484.1"/>
</dbReference>
<dbReference type="KEGG" id="acr:Acry_0683"/>
<protein>
    <submittedName>
        <fullName evidence="8">Amino acid ABC transporter substrate-binding protein, PAAT family</fullName>
    </submittedName>
</protein>
<dbReference type="eggNOG" id="COG0834">
    <property type="taxonomic scope" value="Bacteria"/>
</dbReference>
<dbReference type="EMBL" id="CP000697">
    <property type="protein sequence ID" value="ABQ29904.1"/>
    <property type="molecule type" value="Genomic_DNA"/>
</dbReference>
<dbReference type="InterPro" id="IPR001638">
    <property type="entry name" value="Solute-binding_3/MltF_N"/>
</dbReference>
<dbReference type="CDD" id="cd13530">
    <property type="entry name" value="PBP2_peptides_like"/>
    <property type="match status" value="1"/>
</dbReference>
<reference evidence="8 9" key="1">
    <citation type="submission" date="2007-05" db="EMBL/GenBank/DDBJ databases">
        <title>Complete sequence of chromosome of Acidiphilium cryptum JF-5.</title>
        <authorList>
            <consortium name="US DOE Joint Genome Institute"/>
            <person name="Copeland A."/>
            <person name="Lucas S."/>
            <person name="Lapidus A."/>
            <person name="Barry K."/>
            <person name="Detter J.C."/>
            <person name="Glavina del Rio T."/>
            <person name="Hammon N."/>
            <person name="Israni S."/>
            <person name="Dalin E."/>
            <person name="Tice H."/>
            <person name="Pitluck S."/>
            <person name="Sims D."/>
            <person name="Brettin T."/>
            <person name="Bruce D."/>
            <person name="Han C."/>
            <person name="Schmutz J."/>
            <person name="Larimer F."/>
            <person name="Land M."/>
            <person name="Hauser L."/>
            <person name="Kyrpides N."/>
            <person name="Kim E."/>
            <person name="Magnuson T."/>
            <person name="Richardson P."/>
        </authorList>
    </citation>
    <scope>NUCLEOTIDE SEQUENCE [LARGE SCALE GENOMIC DNA]</scope>
    <source>
        <strain evidence="8 9">JF-5</strain>
    </source>
</reference>
<comment type="subcellular location">
    <subcellularLocation>
        <location evidence="1">Cell envelope</location>
    </subcellularLocation>
</comment>
<keyword evidence="3 5" id="KW-0732">Signal</keyword>
<feature type="chain" id="PRO_5002681310" evidence="5">
    <location>
        <begin position="34"/>
        <end position="279"/>
    </location>
</feature>
<evidence type="ECO:0000313" key="9">
    <source>
        <dbReference type="Proteomes" id="UP000000245"/>
    </source>
</evidence>
<keyword evidence="9" id="KW-1185">Reference proteome</keyword>
<dbReference type="InterPro" id="IPR018313">
    <property type="entry name" value="SBP_3_CS"/>
</dbReference>
<name>A5FWC2_ACICJ</name>
<dbReference type="SUPFAM" id="SSF53850">
    <property type="entry name" value="Periplasmic binding protein-like II"/>
    <property type="match status" value="1"/>
</dbReference>
<dbReference type="PROSITE" id="PS01039">
    <property type="entry name" value="SBP_BACTERIAL_3"/>
    <property type="match status" value="1"/>
</dbReference>
<dbReference type="Proteomes" id="UP000000245">
    <property type="component" value="Chromosome"/>
</dbReference>
<dbReference type="GO" id="GO:0030313">
    <property type="term" value="C:cell envelope"/>
    <property type="evidence" value="ECO:0007669"/>
    <property type="project" value="UniProtKB-SubCell"/>
</dbReference>
<dbReference type="GO" id="GO:0015276">
    <property type="term" value="F:ligand-gated monoatomic ion channel activity"/>
    <property type="evidence" value="ECO:0007669"/>
    <property type="project" value="InterPro"/>
</dbReference>
<dbReference type="Gene3D" id="3.40.190.10">
    <property type="entry name" value="Periplasmic binding protein-like II"/>
    <property type="match status" value="2"/>
</dbReference>
<evidence type="ECO:0000256" key="3">
    <source>
        <dbReference type="ARBA" id="ARBA00022729"/>
    </source>
</evidence>
<evidence type="ECO:0000256" key="2">
    <source>
        <dbReference type="ARBA" id="ARBA00010333"/>
    </source>
</evidence>
<dbReference type="Pfam" id="PF00497">
    <property type="entry name" value="SBP_bac_3"/>
    <property type="match status" value="1"/>
</dbReference>
<comment type="similarity">
    <text evidence="2 4">Belongs to the bacterial solute-binding protein 3 family.</text>
</comment>
<dbReference type="STRING" id="349163.Acry_0683"/>
<dbReference type="SMART" id="SM00079">
    <property type="entry name" value="PBPe"/>
    <property type="match status" value="1"/>
</dbReference>
<dbReference type="InterPro" id="IPR001320">
    <property type="entry name" value="Iontro_rcpt_C"/>
</dbReference>
<dbReference type="GO" id="GO:0016020">
    <property type="term" value="C:membrane"/>
    <property type="evidence" value="ECO:0007669"/>
    <property type="project" value="InterPro"/>
</dbReference>
<proteinExistence type="inferred from homology"/>
<gene>
    <name evidence="8" type="ordered locus">Acry_0683</name>
</gene>
<accession>A5FWC2</accession>
<dbReference type="HOGENOM" id="CLU_019602_18_2_5"/>
<sequence length="279" mass="29774">MLRAAISKLSARRRGARLAAAGAAVLLALPAAASGAVPNGIKLVNPGHLTICTHLSYKPFEYINKDGKVVGFDVDMLDLLAKRLGVKTRIISIDWNQVTSGAVFAANRCDVAMGAETITPERAKAVLFSDPYFDATQVLLAKKGSGVHGLASLKGKRFGVQVNTTGQIYADKRAAKFGYTTVIFPDLIAEASAVSVGAVAAAINDNGPMYEYARTHPDTHVVAEFDTGEHYGFAFKKNSANATRLAGVLNTVLAKAKSDGEYNKIFKTWFGQIPQDVKQ</sequence>
<dbReference type="PANTHER" id="PTHR35936:SF17">
    <property type="entry name" value="ARGININE-BINDING EXTRACELLULAR PROTEIN ARTP"/>
    <property type="match status" value="1"/>
</dbReference>
<feature type="signal peptide" evidence="5">
    <location>
        <begin position="1"/>
        <end position="33"/>
    </location>
</feature>
<dbReference type="SMART" id="SM00062">
    <property type="entry name" value="PBPb"/>
    <property type="match status" value="1"/>
</dbReference>
<evidence type="ECO:0000256" key="5">
    <source>
        <dbReference type="SAM" id="SignalP"/>
    </source>
</evidence>
<evidence type="ECO:0000259" key="7">
    <source>
        <dbReference type="SMART" id="SM00079"/>
    </source>
</evidence>
<evidence type="ECO:0000256" key="1">
    <source>
        <dbReference type="ARBA" id="ARBA00004196"/>
    </source>
</evidence>
<evidence type="ECO:0000313" key="8">
    <source>
        <dbReference type="EMBL" id="ABQ29904.1"/>
    </source>
</evidence>